<dbReference type="AlphaFoldDB" id="E3MX44"/>
<dbReference type="HOGENOM" id="CLU_2280072_0_0_1"/>
<gene>
    <name evidence="1" type="ORF">CRE_09707</name>
</gene>
<proteinExistence type="predicted"/>
<keyword evidence="2" id="KW-1185">Reference proteome</keyword>
<sequence length="102" mass="11626">MENGKEKETTLVCKCYRGDLTYEIVTKLRNEFREIMSELTGVNDQNEGTPGFSIPLTTSSKILVYQRRSSERISSEKIVLKVVSSQGGNSTMEMEHQYRTVL</sequence>
<evidence type="ECO:0000313" key="2">
    <source>
        <dbReference type="Proteomes" id="UP000008281"/>
    </source>
</evidence>
<evidence type="ECO:0000313" key="1">
    <source>
        <dbReference type="EMBL" id="EFP11433.1"/>
    </source>
</evidence>
<name>E3MX44_CAERE</name>
<dbReference type="EMBL" id="DS268489">
    <property type="protein sequence ID" value="EFP11433.1"/>
    <property type="molecule type" value="Genomic_DNA"/>
</dbReference>
<reference evidence="1" key="1">
    <citation type="submission" date="2007-07" db="EMBL/GenBank/DDBJ databases">
        <title>PCAP assembly of the Caenorhabditis remanei genome.</title>
        <authorList>
            <consortium name="The Caenorhabditis remanei Sequencing Consortium"/>
            <person name="Wilson R.K."/>
        </authorList>
    </citation>
    <scope>NUCLEOTIDE SEQUENCE [LARGE SCALE GENOMIC DNA]</scope>
    <source>
        <strain evidence="1">PB4641</strain>
    </source>
</reference>
<organism evidence="2">
    <name type="scientific">Caenorhabditis remanei</name>
    <name type="common">Caenorhabditis vulgaris</name>
    <dbReference type="NCBI Taxonomy" id="31234"/>
    <lineage>
        <taxon>Eukaryota</taxon>
        <taxon>Metazoa</taxon>
        <taxon>Ecdysozoa</taxon>
        <taxon>Nematoda</taxon>
        <taxon>Chromadorea</taxon>
        <taxon>Rhabditida</taxon>
        <taxon>Rhabditina</taxon>
        <taxon>Rhabditomorpha</taxon>
        <taxon>Rhabditoidea</taxon>
        <taxon>Rhabditidae</taxon>
        <taxon>Peloderinae</taxon>
        <taxon>Caenorhabditis</taxon>
    </lineage>
</organism>
<dbReference type="InParanoid" id="E3MX44"/>
<dbReference type="Proteomes" id="UP000008281">
    <property type="component" value="Unassembled WGS sequence"/>
</dbReference>
<accession>E3MX44</accession>
<protein>
    <submittedName>
        <fullName evidence="1">Uncharacterized protein</fullName>
    </submittedName>
</protein>